<reference evidence="6" key="1">
    <citation type="journal article" date="2016" name="Sci. Rep.">
        <title>Molecular characterization of firefly nuptial gifts: a multi-omics approach sheds light on postcopulatory sexual selection.</title>
        <authorList>
            <person name="Al-Wathiqui N."/>
            <person name="Fallon T.R."/>
            <person name="South A."/>
            <person name="Weng J.K."/>
            <person name="Lewis S.M."/>
        </authorList>
    </citation>
    <scope>NUCLEOTIDE SEQUENCE</scope>
</reference>
<dbReference type="GO" id="GO:0007034">
    <property type="term" value="P:vacuolar transport"/>
    <property type="evidence" value="ECO:0007669"/>
    <property type="project" value="TreeGrafter"/>
</dbReference>
<dbReference type="GO" id="GO:1901096">
    <property type="term" value="P:regulation of autophagosome maturation"/>
    <property type="evidence" value="ECO:0007669"/>
    <property type="project" value="TreeGrafter"/>
</dbReference>
<dbReference type="GO" id="GO:0016197">
    <property type="term" value="P:endosomal transport"/>
    <property type="evidence" value="ECO:0007669"/>
    <property type="project" value="TreeGrafter"/>
</dbReference>
<dbReference type="GO" id="GO:0005770">
    <property type="term" value="C:late endosome"/>
    <property type="evidence" value="ECO:0007669"/>
    <property type="project" value="TreeGrafter"/>
</dbReference>
<dbReference type="InterPro" id="IPR039272">
    <property type="entry name" value="CLEC16A/TT9"/>
</dbReference>
<feature type="region of interest" description="Disordered" evidence="3">
    <location>
        <begin position="401"/>
        <end position="437"/>
    </location>
</feature>
<dbReference type="PANTHER" id="PTHR21481">
    <property type="entry name" value="PROTEIN CLEC16A"/>
    <property type="match status" value="1"/>
</dbReference>
<protein>
    <submittedName>
        <fullName evidence="6">Uncharacterized protein</fullName>
    </submittedName>
</protein>
<keyword evidence="2" id="KW-0072">Autophagy</keyword>
<dbReference type="GO" id="GO:0005794">
    <property type="term" value="C:Golgi apparatus"/>
    <property type="evidence" value="ECO:0007669"/>
    <property type="project" value="TreeGrafter"/>
</dbReference>
<name>A0A1Y1LED9_PHOPY</name>
<organism evidence="6">
    <name type="scientific">Photinus pyralis</name>
    <name type="common">Common eastern firefly</name>
    <name type="synonym">Lampyris pyralis</name>
    <dbReference type="NCBI Taxonomy" id="7054"/>
    <lineage>
        <taxon>Eukaryota</taxon>
        <taxon>Metazoa</taxon>
        <taxon>Ecdysozoa</taxon>
        <taxon>Arthropoda</taxon>
        <taxon>Hexapoda</taxon>
        <taxon>Insecta</taxon>
        <taxon>Pterygota</taxon>
        <taxon>Neoptera</taxon>
        <taxon>Endopterygota</taxon>
        <taxon>Coleoptera</taxon>
        <taxon>Polyphaga</taxon>
        <taxon>Elateriformia</taxon>
        <taxon>Elateroidea</taxon>
        <taxon>Lampyridae</taxon>
        <taxon>Lampyrinae</taxon>
        <taxon>Photinus</taxon>
    </lineage>
</organism>
<evidence type="ECO:0000256" key="2">
    <source>
        <dbReference type="ARBA" id="ARBA00023006"/>
    </source>
</evidence>
<evidence type="ECO:0000259" key="4">
    <source>
        <dbReference type="Pfam" id="PF09758"/>
    </source>
</evidence>
<evidence type="ECO:0000259" key="5">
    <source>
        <dbReference type="Pfam" id="PF19439"/>
    </source>
</evidence>
<dbReference type="Pfam" id="PF09758">
    <property type="entry name" value="FPL"/>
    <property type="match status" value="1"/>
</dbReference>
<dbReference type="GO" id="GO:0006914">
    <property type="term" value="P:autophagy"/>
    <property type="evidence" value="ECO:0007669"/>
    <property type="project" value="UniProtKB-KW"/>
</dbReference>
<feature type="domain" description="FPL" evidence="4">
    <location>
        <begin position="49"/>
        <end position="198"/>
    </location>
</feature>
<dbReference type="InterPro" id="IPR045820">
    <property type="entry name" value="CLEC16A/TT9_C"/>
</dbReference>
<comment type="similarity">
    <text evidence="1">Belongs to the CLEC16A/gop-1 family.</text>
</comment>
<feature type="compositionally biased region" description="Polar residues" evidence="3">
    <location>
        <begin position="401"/>
        <end position="411"/>
    </location>
</feature>
<evidence type="ECO:0000256" key="1">
    <source>
        <dbReference type="ARBA" id="ARBA00006441"/>
    </source>
</evidence>
<feature type="compositionally biased region" description="Basic and acidic residues" evidence="3">
    <location>
        <begin position="413"/>
        <end position="429"/>
    </location>
</feature>
<dbReference type="InterPro" id="IPR019155">
    <property type="entry name" value="CLEC16A/TT9_N"/>
</dbReference>
<dbReference type="Pfam" id="PF19439">
    <property type="entry name" value="CLEC16A_C"/>
    <property type="match status" value="2"/>
</dbReference>
<evidence type="ECO:0000313" key="6">
    <source>
        <dbReference type="EMBL" id="JAV70710.1"/>
    </source>
</evidence>
<dbReference type="AlphaFoldDB" id="A0A1Y1LED9"/>
<dbReference type="PANTHER" id="PTHR21481:SF0">
    <property type="entry name" value="PROTEIN CLEC16A"/>
    <property type="match status" value="1"/>
</dbReference>
<feature type="domain" description="CLEC16A/TT9 C-terminal" evidence="5">
    <location>
        <begin position="246"/>
        <end position="377"/>
    </location>
</feature>
<evidence type="ECO:0000256" key="3">
    <source>
        <dbReference type="SAM" id="MobiDB-lite"/>
    </source>
</evidence>
<dbReference type="EMBL" id="GEZM01061172">
    <property type="protein sequence ID" value="JAV70710.1"/>
    <property type="molecule type" value="Transcribed_RNA"/>
</dbReference>
<feature type="domain" description="CLEC16A/TT9 C-terminal" evidence="5">
    <location>
        <begin position="415"/>
        <end position="675"/>
    </location>
</feature>
<sequence length="689" mass="79072">MFRSRSWFGAAWGRPKNPHSLEHLKYLYNVLSRNQTVSEHNRGLLVETLRSIAEILIWGDQNDSSVFDFFLEKNMLSFFLRIMRQRSGGSSYVCVQLLQTLNILFENIRNETSLYYLLSNNHVNSIIVHKFDFSDEEVMAYYISFLKTLSLKLNPHTIHFFYNEHTNDFPLYTEAIKFFNHPESMVRIAVRTLTLNVYKVEDASMLAFIRDRTAAPYFSNIVWFIGKHIHELDACVRNDADHQSQNRLSDLVAEHLDHLHYLNDILLLKITDLNQVLTDHLLHKLLIPLYIYSLSSIRRQSEVTMETATQNLARVLNKSLSSFEQQESANGKVSSVVSLFLLSQVFLIISHSPLIRYLAWIILRTERSTFDQGLDKLSEHYEIFKRKFELTECEQSSQLEIESNASSSGSKENLLEEPKNVTDEEKEKLASTPTESTNISEKPFLETVYNSLDCTDNDYAALFALCLLYALANNKGVLPDLLELVLKPRMSPSKSVGRDIKYSYNTHLVEKLLHIVILSCQPSCRVRLVTLELALKLLLQLVTCDGQNVMSDLHKTSIEAARTQSTALLRNFYKSEEIFLDMFEHEYCDMSKGPLNVEWLCMDSAILLPPTGTPMTGIDFTKRLPCGEVERARRAIRVFFLVRDAVLTLNGEIETQLPLTNPQSCVQIDTALDLSIARCVSRSQKSNNC</sequence>
<proteinExistence type="inferred from homology"/>
<accession>A0A1Y1LED9</accession>